<accession>A0A1S8AZF9</accession>
<comment type="caution">
    <text evidence="1">The sequence shown here is derived from an EMBL/GenBank/DDBJ whole genome shotgun (WGS) entry which is preliminary data.</text>
</comment>
<proteinExistence type="predicted"/>
<keyword evidence="2" id="KW-1185">Reference proteome</keyword>
<reference evidence="2" key="1">
    <citation type="submission" date="2016-04" db="EMBL/GenBank/DDBJ databases">
        <authorList>
            <person name="Chen S.-C."/>
            <person name="Lai M.-C."/>
        </authorList>
    </citation>
    <scope>NUCLEOTIDE SEQUENCE [LARGE SCALE GENOMIC DNA]</scope>
    <source>
        <strain evidence="2">AB14</strain>
    </source>
</reference>
<dbReference type="Proteomes" id="UP000189370">
    <property type="component" value="Unassembled WGS sequence"/>
</dbReference>
<organism evidence="1 2">
    <name type="scientific">Natrinema saccharevitans</name>
    <dbReference type="NCBI Taxonomy" id="301967"/>
    <lineage>
        <taxon>Archaea</taxon>
        <taxon>Methanobacteriati</taxon>
        <taxon>Methanobacteriota</taxon>
        <taxon>Stenosarchaea group</taxon>
        <taxon>Halobacteria</taxon>
        <taxon>Halobacteriales</taxon>
        <taxon>Natrialbaceae</taxon>
        <taxon>Natrinema</taxon>
    </lineage>
</organism>
<gene>
    <name evidence="1" type="ORF">A6E15_15185</name>
</gene>
<name>A0A1S8AZF9_9EURY</name>
<evidence type="ECO:0000313" key="2">
    <source>
        <dbReference type="Proteomes" id="UP000189370"/>
    </source>
</evidence>
<evidence type="ECO:0000313" key="1">
    <source>
        <dbReference type="EMBL" id="OLZ42228.1"/>
    </source>
</evidence>
<dbReference type="EMBL" id="LWLN01000001">
    <property type="protein sequence ID" value="OLZ42228.1"/>
    <property type="molecule type" value="Genomic_DNA"/>
</dbReference>
<sequence>MKNLKPHLTRTYSGTFSVHLLKTKKNVKPLDKQQDFCSLTKLRSTEYYHHLNNSRKLIQIS</sequence>
<protein>
    <submittedName>
        <fullName evidence="1">Uncharacterized protein</fullName>
    </submittedName>
</protein>
<dbReference type="AlphaFoldDB" id="A0A1S8AZF9"/>